<dbReference type="InterPro" id="IPR024685">
    <property type="entry name" value="Adenylate_cyclase_1_N"/>
</dbReference>
<evidence type="ECO:0000259" key="1">
    <source>
        <dbReference type="Pfam" id="PF12633"/>
    </source>
</evidence>
<protein>
    <submittedName>
        <fullName evidence="2">Class I adenylate cyclase</fullName>
    </submittedName>
</protein>
<dbReference type="Pfam" id="PF01295">
    <property type="entry name" value="Adenylate_cycl"/>
    <property type="match status" value="1"/>
</dbReference>
<feature type="domain" description="Adenylate cyclase class-I N-terminal" evidence="1">
    <location>
        <begin position="16"/>
        <end position="209"/>
    </location>
</feature>
<organism evidence="2 3">
    <name type="scientific">Spongiibacter pelagi</name>
    <dbReference type="NCBI Taxonomy" id="2760804"/>
    <lineage>
        <taxon>Bacteria</taxon>
        <taxon>Pseudomonadati</taxon>
        <taxon>Pseudomonadota</taxon>
        <taxon>Gammaproteobacteria</taxon>
        <taxon>Cellvibrionales</taxon>
        <taxon>Spongiibacteraceae</taxon>
        <taxon>Spongiibacter</taxon>
    </lineage>
</organism>
<dbReference type="Proteomes" id="UP000610558">
    <property type="component" value="Unassembled WGS sequence"/>
</dbReference>
<sequence length="915" mass="103239">MNSALTAMPSRESVLEIRQRVLQVNRDRLLSTRSMLKPQQQLFLELLPLFFHLNHPMLPGYVGQFVAAGVIDYEPSEETLQRAQDFYVKSLDYQRLLPAERQIQGVFIMGSCGSVAQEASSDLDIWLCHKPGLDAAALGKLQQKAEALMAHAASIELDLHIFLVDAAQMKAEVSEQLSAEGVGSSQHYLLLDEFYRSHILLAGQLPQWWFVPTEQEGNYSEYLTALTESGLLADISTLDFGGVPDIPTGEFIGAGIWQLYKAIRSPYKAILKLMLAEAYADAHIQQNLTPLCLQYKQQFYADGQCAESLDNYIQVYRYLEDYLLGKGQLERLELIRRAMYFKTDLSLSQDTERSGWRQQRMLSLLVDWGWKDEQLRNLDTHRHWRLRRVREEHRILVAELTRSYRLLQEFAERYGGQAKIAKEEMAVLGRKLFAAFERKSHKVEWLNPGIVASLVEAQLYVSRPEKMGSKWQVNSTPPPSSEAPLYEHESLTGLLSWCLCNGLVNERSRLNWRGSGLTEKGLLKLAQHLNAHLPKSLMAADASQHSAFTKPKVPTRLLIYLNLDEQGLHGLGASHLSVGGHYSIHSADVVEVSSWGEVNSWSYSGGEALFQVLQRWQLALSERRHFNATESVQVIVEDFKQTDQSTAQWLSALFSALQKACLEQEHGRFVMSLGQEFMLLQVQAGELQATRTKDFAELIQCLGRGQSGYSRISLAPDCLAGTALSMILETAPSQQISVFYFFHDGVLDVFSSDERGSLFYSSYPCSEPEITVGRYLGFLQQSCKSNIERSGINVFALENQAGHWSCEAVDISVFETDELNESERLIADVFLPSSPPHVDLYWAGQQWLGEGSLQRAASDLNPSAKEIQLDSLYFKASANAQNNALLPSPQTAVFLRYKHYIEQRLLDRVMENPAS</sequence>
<dbReference type="Pfam" id="PF12633">
    <property type="entry name" value="Adenyl_cycl_N"/>
    <property type="match status" value="1"/>
</dbReference>
<dbReference type="GO" id="GO:0006171">
    <property type="term" value="P:cAMP biosynthetic process"/>
    <property type="evidence" value="ECO:0007669"/>
    <property type="project" value="InterPro"/>
</dbReference>
<evidence type="ECO:0000313" key="2">
    <source>
        <dbReference type="EMBL" id="MBD2857406.1"/>
    </source>
</evidence>
<name>A0A927C086_9GAMM</name>
<comment type="caution">
    <text evidence="2">The sequence shown here is derived from an EMBL/GenBank/DDBJ whole genome shotgun (WGS) entry which is preliminary data.</text>
</comment>
<accession>A0A927C086</accession>
<dbReference type="PIRSF" id="PIRSF001444">
    <property type="entry name" value="Adenylate_cycl"/>
    <property type="match status" value="1"/>
</dbReference>
<reference evidence="2" key="1">
    <citation type="submission" date="2020-09" db="EMBL/GenBank/DDBJ databases">
        <authorList>
            <person name="Yoon J.-W."/>
        </authorList>
    </citation>
    <scope>NUCLEOTIDE SEQUENCE</scope>
    <source>
        <strain evidence="2">KMU-158</strain>
    </source>
</reference>
<dbReference type="InterPro" id="IPR000274">
    <property type="entry name" value="Adenylate_cyclase_1"/>
</dbReference>
<dbReference type="PANTHER" id="PTHR38760:SF1">
    <property type="entry name" value="ADENYLATE CYCLASE"/>
    <property type="match status" value="1"/>
</dbReference>
<evidence type="ECO:0000313" key="3">
    <source>
        <dbReference type="Proteomes" id="UP000610558"/>
    </source>
</evidence>
<dbReference type="RefSeq" id="WP_190761662.1">
    <property type="nucleotide sequence ID" value="NZ_JACXLD010000001.1"/>
</dbReference>
<proteinExistence type="predicted"/>
<dbReference type="PANTHER" id="PTHR38760">
    <property type="entry name" value="ADENYLATE CYCLASE"/>
    <property type="match status" value="1"/>
</dbReference>
<gene>
    <name evidence="2" type="ORF">IB286_00200</name>
</gene>
<dbReference type="AlphaFoldDB" id="A0A927C086"/>
<keyword evidence="3" id="KW-1185">Reference proteome</keyword>
<dbReference type="GO" id="GO:0004016">
    <property type="term" value="F:adenylate cyclase activity"/>
    <property type="evidence" value="ECO:0007669"/>
    <property type="project" value="InterPro"/>
</dbReference>
<dbReference type="EMBL" id="JACXLD010000001">
    <property type="protein sequence ID" value="MBD2857406.1"/>
    <property type="molecule type" value="Genomic_DNA"/>
</dbReference>